<evidence type="ECO:0000256" key="10">
    <source>
        <dbReference type="ARBA" id="ARBA00023136"/>
    </source>
</evidence>
<evidence type="ECO:0000313" key="14">
    <source>
        <dbReference type="Proteomes" id="UP001345827"/>
    </source>
</evidence>
<evidence type="ECO:0000256" key="1">
    <source>
        <dbReference type="ARBA" id="ARBA00004434"/>
    </source>
</evidence>
<dbReference type="InterPro" id="IPR018507">
    <property type="entry name" value="Cyt_c_oxidase_su6a_CS"/>
</dbReference>
<evidence type="ECO:0000256" key="5">
    <source>
        <dbReference type="ARBA" id="ARBA00022792"/>
    </source>
</evidence>
<comment type="subcellular location">
    <subcellularLocation>
        <location evidence="1">Mitochondrion inner membrane</location>
        <topology evidence="1">Single-pass membrane protein</topology>
    </subcellularLocation>
</comment>
<evidence type="ECO:0000256" key="11">
    <source>
        <dbReference type="RuleBase" id="RU004396"/>
    </source>
</evidence>
<evidence type="ECO:0000256" key="7">
    <source>
        <dbReference type="ARBA" id="ARBA00022989"/>
    </source>
</evidence>
<evidence type="ECO:0000256" key="3">
    <source>
        <dbReference type="ARBA" id="ARBA00005553"/>
    </source>
</evidence>
<sequence length="165" mass="19070">MSFQRVGLRFAQQMRAPALRPTLRSTFQRRFASAESAHPAPPGQAGTKMVGTQNNAFNRERAAVKAHAAATSDFPSSTSRNTERRRLDLDLTVGSVVIPCLILGAINAWNLWNEHWEHWEHLPPLEERVEYPYQNLRTKNYFWGDGDKTFFWNDKVNYHKKDKQT</sequence>
<comment type="pathway">
    <text evidence="2">Energy metabolism; oxidative phosphorylation.</text>
</comment>
<dbReference type="EMBL" id="JAXLQG010000007">
    <property type="protein sequence ID" value="KAK5537843.1"/>
    <property type="molecule type" value="Genomic_DNA"/>
</dbReference>
<evidence type="ECO:0000256" key="2">
    <source>
        <dbReference type="ARBA" id="ARBA00004673"/>
    </source>
</evidence>
<dbReference type="Proteomes" id="UP001345827">
    <property type="component" value="Unassembled WGS sequence"/>
</dbReference>
<keyword evidence="6" id="KW-0809">Transit peptide</keyword>
<dbReference type="Gene3D" id="4.10.95.10">
    <property type="entry name" value="Cytochrome c oxidase, subunit VIa"/>
    <property type="match status" value="1"/>
</dbReference>
<keyword evidence="10 12" id="KW-0472">Membrane</keyword>
<dbReference type="GO" id="GO:0016491">
    <property type="term" value="F:oxidoreductase activity"/>
    <property type="evidence" value="ECO:0007669"/>
    <property type="project" value="UniProtKB-KW"/>
</dbReference>
<name>A0AAV9QCM7_9PEZI</name>
<dbReference type="PANTHER" id="PTHR11504:SF0">
    <property type="entry name" value="CYTOCHROME C OXIDASE SUBUNIT"/>
    <property type="match status" value="1"/>
</dbReference>
<dbReference type="GO" id="GO:0005743">
    <property type="term" value="C:mitochondrial inner membrane"/>
    <property type="evidence" value="ECO:0007669"/>
    <property type="project" value="UniProtKB-SubCell"/>
</dbReference>
<organism evidence="13 14">
    <name type="scientific">Vermiconidia calcicola</name>
    <dbReference type="NCBI Taxonomy" id="1690605"/>
    <lineage>
        <taxon>Eukaryota</taxon>
        <taxon>Fungi</taxon>
        <taxon>Dikarya</taxon>
        <taxon>Ascomycota</taxon>
        <taxon>Pezizomycotina</taxon>
        <taxon>Dothideomycetes</taxon>
        <taxon>Dothideomycetidae</taxon>
        <taxon>Mycosphaerellales</taxon>
        <taxon>Extremaceae</taxon>
        <taxon>Vermiconidia</taxon>
    </lineage>
</organism>
<keyword evidence="9 12" id="KW-0496">Mitochondrion</keyword>
<keyword evidence="8" id="KW-0560">Oxidoreductase</keyword>
<evidence type="ECO:0000256" key="9">
    <source>
        <dbReference type="ARBA" id="ARBA00023128"/>
    </source>
</evidence>
<keyword evidence="5 12" id="KW-0999">Mitochondrion inner membrane</keyword>
<accession>A0AAV9QCM7</accession>
<dbReference type="InterPro" id="IPR001349">
    <property type="entry name" value="Cyt_c_oxidase_su6a"/>
</dbReference>
<evidence type="ECO:0000313" key="13">
    <source>
        <dbReference type="EMBL" id="KAK5537843.1"/>
    </source>
</evidence>
<dbReference type="PANTHER" id="PTHR11504">
    <property type="entry name" value="CYTOCHROME C OXIDASE POLYPEPTIDE VIA"/>
    <property type="match status" value="1"/>
</dbReference>
<keyword evidence="14" id="KW-1185">Reference proteome</keyword>
<proteinExistence type="inferred from homology"/>
<evidence type="ECO:0000256" key="4">
    <source>
        <dbReference type="ARBA" id="ARBA00022692"/>
    </source>
</evidence>
<keyword evidence="4" id="KW-0812">Transmembrane</keyword>
<reference evidence="13 14" key="1">
    <citation type="submission" date="2023-06" db="EMBL/GenBank/DDBJ databases">
        <title>Black Yeasts Isolated from many extreme environments.</title>
        <authorList>
            <person name="Coleine C."/>
            <person name="Stajich J.E."/>
            <person name="Selbmann L."/>
        </authorList>
    </citation>
    <scope>NUCLEOTIDE SEQUENCE [LARGE SCALE GENOMIC DNA]</scope>
    <source>
        <strain evidence="13 14">CCFEE 5887</strain>
    </source>
</reference>
<dbReference type="InterPro" id="IPR036418">
    <property type="entry name" value="Cyt_c_oxidase_su6a_sf"/>
</dbReference>
<dbReference type="GO" id="GO:0006123">
    <property type="term" value="P:mitochondrial electron transport, cytochrome c to oxygen"/>
    <property type="evidence" value="ECO:0007669"/>
    <property type="project" value="TreeGrafter"/>
</dbReference>
<evidence type="ECO:0000256" key="8">
    <source>
        <dbReference type="ARBA" id="ARBA00023002"/>
    </source>
</evidence>
<protein>
    <recommendedName>
        <fullName evidence="12">Cytochrome c oxidase subunit</fullName>
    </recommendedName>
    <alternativeName>
        <fullName evidence="12">Cytochrome c oxidase polypeptide VIa</fullName>
    </alternativeName>
</protein>
<dbReference type="AlphaFoldDB" id="A0AAV9QCM7"/>
<comment type="caution">
    <text evidence="13">The sequence shown here is derived from an EMBL/GenBank/DDBJ whole genome shotgun (WGS) entry which is preliminary data.</text>
</comment>
<comment type="similarity">
    <text evidence="3 11">Belongs to the cytochrome c oxidase subunit 6A family.</text>
</comment>
<keyword evidence="7" id="KW-1133">Transmembrane helix</keyword>
<dbReference type="PROSITE" id="PS01329">
    <property type="entry name" value="COX6A"/>
    <property type="match status" value="1"/>
</dbReference>
<dbReference type="Pfam" id="PF02046">
    <property type="entry name" value="COX6A"/>
    <property type="match status" value="1"/>
</dbReference>
<evidence type="ECO:0000256" key="12">
    <source>
        <dbReference type="RuleBase" id="RU004397"/>
    </source>
</evidence>
<dbReference type="GO" id="GO:0030234">
    <property type="term" value="F:enzyme regulator activity"/>
    <property type="evidence" value="ECO:0007669"/>
    <property type="project" value="TreeGrafter"/>
</dbReference>
<evidence type="ECO:0000256" key="6">
    <source>
        <dbReference type="ARBA" id="ARBA00022946"/>
    </source>
</evidence>
<gene>
    <name evidence="13" type="ORF">LTR25_005095</name>
</gene>
<dbReference type="SUPFAM" id="SSF81411">
    <property type="entry name" value="Mitochondrial cytochrome c oxidase subunit VIa"/>
    <property type="match status" value="1"/>
</dbReference>